<feature type="compositionally biased region" description="Basic and acidic residues" evidence="8">
    <location>
        <begin position="361"/>
        <end position="371"/>
    </location>
</feature>
<keyword evidence="2 7" id="KW-0813">Transport</keyword>
<gene>
    <name evidence="12" type="ORF">LEM8419_00800</name>
</gene>
<dbReference type="InterPro" id="IPR037066">
    <property type="entry name" value="Plug_dom_sf"/>
</dbReference>
<dbReference type="EMBL" id="CAKLPZ010000001">
    <property type="protein sequence ID" value="CAH0999500.1"/>
    <property type="molecule type" value="Genomic_DNA"/>
</dbReference>
<organism evidence="12 13">
    <name type="scientific">Neolewinella maritima</name>
    <dbReference type="NCBI Taxonomy" id="1383882"/>
    <lineage>
        <taxon>Bacteria</taxon>
        <taxon>Pseudomonadati</taxon>
        <taxon>Bacteroidota</taxon>
        <taxon>Saprospiria</taxon>
        <taxon>Saprospirales</taxon>
        <taxon>Lewinellaceae</taxon>
        <taxon>Neolewinella</taxon>
    </lineage>
</organism>
<proteinExistence type="inferred from homology"/>
<evidence type="ECO:0000256" key="6">
    <source>
        <dbReference type="ARBA" id="ARBA00023237"/>
    </source>
</evidence>
<dbReference type="Proteomes" id="UP000837803">
    <property type="component" value="Unassembled WGS sequence"/>
</dbReference>
<dbReference type="InterPro" id="IPR012910">
    <property type="entry name" value="Plug_dom"/>
</dbReference>
<dbReference type="Pfam" id="PF14905">
    <property type="entry name" value="OMP_b-brl_3"/>
    <property type="match status" value="1"/>
</dbReference>
<reference evidence="12" key="1">
    <citation type="submission" date="2021-12" db="EMBL/GenBank/DDBJ databases">
        <authorList>
            <person name="Rodrigo-Torres L."/>
            <person name="Arahal R. D."/>
            <person name="Lucena T."/>
        </authorList>
    </citation>
    <scope>NUCLEOTIDE SEQUENCE</scope>
    <source>
        <strain evidence="12">CECT 8419</strain>
    </source>
</reference>
<dbReference type="InterPro" id="IPR036942">
    <property type="entry name" value="Beta-barrel_TonB_sf"/>
</dbReference>
<evidence type="ECO:0000256" key="8">
    <source>
        <dbReference type="SAM" id="MobiDB-lite"/>
    </source>
</evidence>
<feature type="region of interest" description="Disordered" evidence="8">
    <location>
        <begin position="799"/>
        <end position="818"/>
    </location>
</feature>
<sequence>MKYLLTTLLLILCTCVRAQETVPDPALAPNTGGVSGQLKDGGTTDPVGFANIAVYKVADGELAGGTTSDIDGNFTVKDLPYGDYRLEVTFIGYEGEEMMLELNDGERFLRVGDITLEEGGATDLDEVVVTAERALMELGLDRKSFNVEKSVAASGGSAEDLLRQIPGITVDLEGNVSLRGSGGVRFLINGRPSGLVGTDPATYLKSLPSASIERVEVITNPGAAFDPEGTAGIINIVLKKQREDGFNVSVALNAGTGNKYDGNVDLNWRKGKFNSFAGVAGRYDERFFRGFRDQQGTLGDSTFSRYFNFRGDRVRESQLLKLGTEYSLGKRATIGIQGNLQLESGDNNNLRTTNFFNSEGALDRTQQRTETEPSTETDYELQANYTQTFKTEGRSLSAQLQYSENDEEEIENYDEIIFGSTGLQLSTDRQRAPSLEGRSQFLGQLDYEQTFGDFKFATGWRSTIQETTQDAGFEILAGNDDFLRVDSLSNVFRYNEDVHALYATFGGKVDKVTFNMGLRAEQAYTTSNLLEPDPQVFENDYFKVYPSVYAGYAFDDNTTLQASYSRRIERPRGYALNPFVDRGDPFNLRTGNPFLLPELINSFELNVQQQYGKGTFTGGVYFRQLNDIISRITRIQEGGVSLSTRDNLDRGRDYGIEVIATYRPTEKLDLTVSGNAYRSEVIGNNGDENIDQNGYLASGNVQGSYELPAAVKMQFTYFYRSPGVRPQGRIQAIQSLDLGFRKDILKDKGSLTLRVTDVFNQRRYRFTTETGGITTTSEFQRESRIVYLGFQYSLNQLGQRKRDGGRRGNGGGGDDGDF</sequence>
<evidence type="ECO:0000256" key="4">
    <source>
        <dbReference type="ARBA" id="ARBA00022692"/>
    </source>
</evidence>
<dbReference type="SUPFAM" id="SSF49464">
    <property type="entry name" value="Carboxypeptidase regulatory domain-like"/>
    <property type="match status" value="1"/>
</dbReference>
<dbReference type="RefSeq" id="WP_238749680.1">
    <property type="nucleotide sequence ID" value="NZ_CAKLPZ010000001.1"/>
</dbReference>
<evidence type="ECO:0000256" key="3">
    <source>
        <dbReference type="ARBA" id="ARBA00022452"/>
    </source>
</evidence>
<evidence type="ECO:0008006" key="14">
    <source>
        <dbReference type="Google" id="ProtNLM"/>
    </source>
</evidence>
<feature type="signal peptide" evidence="9">
    <location>
        <begin position="1"/>
        <end position="18"/>
    </location>
</feature>
<feature type="compositionally biased region" description="Gly residues" evidence="8">
    <location>
        <begin position="807"/>
        <end position="818"/>
    </location>
</feature>
<comment type="caution">
    <text evidence="12">The sequence shown here is derived from an EMBL/GenBank/DDBJ whole genome shotgun (WGS) entry which is preliminary data.</text>
</comment>
<dbReference type="Gene3D" id="2.170.130.10">
    <property type="entry name" value="TonB-dependent receptor, plug domain"/>
    <property type="match status" value="1"/>
</dbReference>
<feature type="region of interest" description="Disordered" evidence="8">
    <location>
        <begin position="359"/>
        <end position="378"/>
    </location>
</feature>
<evidence type="ECO:0000256" key="1">
    <source>
        <dbReference type="ARBA" id="ARBA00004571"/>
    </source>
</evidence>
<keyword evidence="5 7" id="KW-0472">Membrane</keyword>
<dbReference type="PROSITE" id="PS52016">
    <property type="entry name" value="TONB_DEPENDENT_REC_3"/>
    <property type="match status" value="1"/>
</dbReference>
<feature type="domain" description="TonB-dependent receptor plug" evidence="10">
    <location>
        <begin position="155"/>
        <end position="231"/>
    </location>
</feature>
<evidence type="ECO:0000259" key="11">
    <source>
        <dbReference type="Pfam" id="PF14905"/>
    </source>
</evidence>
<evidence type="ECO:0000313" key="13">
    <source>
        <dbReference type="Proteomes" id="UP000837803"/>
    </source>
</evidence>
<comment type="similarity">
    <text evidence="7">Belongs to the TonB-dependent receptor family.</text>
</comment>
<accession>A0ABM9AXR4</accession>
<dbReference type="InterPro" id="IPR039426">
    <property type="entry name" value="TonB-dep_rcpt-like"/>
</dbReference>
<feature type="domain" description="Outer membrane protein beta-barrel" evidence="11">
    <location>
        <begin position="387"/>
        <end position="792"/>
    </location>
</feature>
<name>A0ABM9AXR4_9BACT</name>
<dbReference type="Pfam" id="PF07715">
    <property type="entry name" value="Plug"/>
    <property type="match status" value="1"/>
</dbReference>
<keyword evidence="4 7" id="KW-0812">Transmembrane</keyword>
<feature type="chain" id="PRO_5046962244" description="TonB-dependent receptor" evidence="9">
    <location>
        <begin position="19"/>
        <end position="818"/>
    </location>
</feature>
<keyword evidence="6 7" id="KW-0998">Cell outer membrane</keyword>
<dbReference type="InterPro" id="IPR008969">
    <property type="entry name" value="CarboxyPept-like_regulatory"/>
</dbReference>
<keyword evidence="9" id="KW-0732">Signal</keyword>
<evidence type="ECO:0000256" key="5">
    <source>
        <dbReference type="ARBA" id="ARBA00023136"/>
    </source>
</evidence>
<dbReference type="Pfam" id="PF13620">
    <property type="entry name" value="CarboxypepD_reg"/>
    <property type="match status" value="1"/>
</dbReference>
<evidence type="ECO:0000259" key="10">
    <source>
        <dbReference type="Pfam" id="PF07715"/>
    </source>
</evidence>
<dbReference type="SUPFAM" id="SSF56935">
    <property type="entry name" value="Porins"/>
    <property type="match status" value="1"/>
</dbReference>
<dbReference type="PANTHER" id="PTHR40980">
    <property type="entry name" value="PLUG DOMAIN-CONTAINING PROTEIN"/>
    <property type="match status" value="1"/>
</dbReference>
<evidence type="ECO:0000313" key="12">
    <source>
        <dbReference type="EMBL" id="CAH0999500.1"/>
    </source>
</evidence>
<evidence type="ECO:0000256" key="2">
    <source>
        <dbReference type="ARBA" id="ARBA00022448"/>
    </source>
</evidence>
<dbReference type="Gene3D" id="2.60.40.1120">
    <property type="entry name" value="Carboxypeptidase-like, regulatory domain"/>
    <property type="match status" value="1"/>
</dbReference>
<comment type="subcellular location">
    <subcellularLocation>
        <location evidence="1 7">Cell outer membrane</location>
        <topology evidence="1 7">Multi-pass membrane protein</topology>
    </subcellularLocation>
</comment>
<evidence type="ECO:0000256" key="9">
    <source>
        <dbReference type="SAM" id="SignalP"/>
    </source>
</evidence>
<dbReference type="InterPro" id="IPR041700">
    <property type="entry name" value="OMP_b-brl_3"/>
</dbReference>
<dbReference type="Gene3D" id="2.40.170.20">
    <property type="entry name" value="TonB-dependent receptor, beta-barrel domain"/>
    <property type="match status" value="1"/>
</dbReference>
<dbReference type="PANTHER" id="PTHR40980:SF4">
    <property type="entry name" value="TONB-DEPENDENT RECEPTOR-LIKE BETA-BARREL DOMAIN-CONTAINING PROTEIN"/>
    <property type="match status" value="1"/>
</dbReference>
<evidence type="ECO:0000256" key="7">
    <source>
        <dbReference type="PROSITE-ProRule" id="PRU01360"/>
    </source>
</evidence>
<keyword evidence="3 7" id="KW-1134">Transmembrane beta strand</keyword>
<protein>
    <recommendedName>
        <fullName evidence="14">TonB-dependent receptor</fullName>
    </recommendedName>
</protein>
<keyword evidence="13" id="KW-1185">Reference proteome</keyword>